<comment type="caution">
    <text evidence="1">The sequence shown here is derived from an EMBL/GenBank/DDBJ whole genome shotgun (WGS) entry which is preliminary data.</text>
</comment>
<reference evidence="1 2" key="1">
    <citation type="submission" date="2023-03" db="EMBL/GenBank/DDBJ databases">
        <title>WGS of Gossypium arboreum.</title>
        <authorList>
            <person name="Yu D."/>
        </authorList>
    </citation>
    <scope>NUCLEOTIDE SEQUENCE [LARGE SCALE GENOMIC DNA]</scope>
    <source>
        <tissue evidence="1">Leaf</tissue>
    </source>
</reference>
<gene>
    <name evidence="1" type="ORF">PVK06_049152</name>
</gene>
<name>A0ABR0MI77_GOSAR</name>
<protein>
    <submittedName>
        <fullName evidence="1">Uncharacterized protein</fullName>
    </submittedName>
</protein>
<proteinExistence type="predicted"/>
<accession>A0ABR0MI77</accession>
<evidence type="ECO:0000313" key="2">
    <source>
        <dbReference type="Proteomes" id="UP001358586"/>
    </source>
</evidence>
<dbReference type="Proteomes" id="UP001358586">
    <property type="component" value="Chromosome 13"/>
</dbReference>
<evidence type="ECO:0000313" key="1">
    <source>
        <dbReference type="EMBL" id="KAK5772853.1"/>
    </source>
</evidence>
<organism evidence="1 2">
    <name type="scientific">Gossypium arboreum</name>
    <name type="common">Tree cotton</name>
    <name type="synonym">Gossypium nanking</name>
    <dbReference type="NCBI Taxonomy" id="29729"/>
    <lineage>
        <taxon>Eukaryota</taxon>
        <taxon>Viridiplantae</taxon>
        <taxon>Streptophyta</taxon>
        <taxon>Embryophyta</taxon>
        <taxon>Tracheophyta</taxon>
        <taxon>Spermatophyta</taxon>
        <taxon>Magnoliopsida</taxon>
        <taxon>eudicotyledons</taxon>
        <taxon>Gunneridae</taxon>
        <taxon>Pentapetalae</taxon>
        <taxon>rosids</taxon>
        <taxon>malvids</taxon>
        <taxon>Malvales</taxon>
        <taxon>Malvaceae</taxon>
        <taxon>Malvoideae</taxon>
        <taxon>Gossypium</taxon>
    </lineage>
</organism>
<sequence length="110" mass="12605">MNEGFVPKERWPSLSLKVSEPLRIHSEPHRGGRNRKTLWFWVLRVTDLYVVENVEKPMSKTEFSKEMCTSPIVHTDKYRNKEATINDDVTVKKGETSSAVVTMSVPIADS</sequence>
<keyword evidence="2" id="KW-1185">Reference proteome</keyword>
<dbReference type="EMBL" id="JARKNE010000013">
    <property type="protein sequence ID" value="KAK5772853.1"/>
    <property type="molecule type" value="Genomic_DNA"/>
</dbReference>